<dbReference type="PANTHER" id="PTHR45138">
    <property type="entry name" value="REGULATORY COMPONENTS OF SENSORY TRANSDUCTION SYSTEM"/>
    <property type="match status" value="1"/>
</dbReference>
<protein>
    <recommendedName>
        <fullName evidence="1">diguanylate cyclase</fullName>
        <ecNumber evidence="1">2.7.7.65</ecNumber>
    </recommendedName>
</protein>
<proteinExistence type="predicted"/>
<dbReference type="EC" id="2.7.7.65" evidence="1"/>
<dbReference type="SUPFAM" id="SSF55073">
    <property type="entry name" value="Nucleotide cyclase"/>
    <property type="match status" value="1"/>
</dbReference>
<evidence type="ECO:0000259" key="4">
    <source>
        <dbReference type="PROSITE" id="PS50887"/>
    </source>
</evidence>
<dbReference type="GO" id="GO:0043709">
    <property type="term" value="P:cell adhesion involved in single-species biofilm formation"/>
    <property type="evidence" value="ECO:0007669"/>
    <property type="project" value="TreeGrafter"/>
</dbReference>
<dbReference type="EMBL" id="CP036280">
    <property type="protein sequence ID" value="QDU70955.1"/>
    <property type="molecule type" value="Genomic_DNA"/>
</dbReference>
<dbReference type="Gene3D" id="3.30.70.270">
    <property type="match status" value="1"/>
</dbReference>
<dbReference type="GO" id="GO:0005886">
    <property type="term" value="C:plasma membrane"/>
    <property type="evidence" value="ECO:0007669"/>
    <property type="project" value="TreeGrafter"/>
</dbReference>
<dbReference type="Pfam" id="PF00990">
    <property type="entry name" value="GGDEF"/>
    <property type="match status" value="1"/>
</dbReference>
<dbReference type="AlphaFoldDB" id="A0A518BVE4"/>
<dbReference type="FunFam" id="3.30.70.270:FF:000001">
    <property type="entry name" value="Diguanylate cyclase domain protein"/>
    <property type="match status" value="1"/>
</dbReference>
<dbReference type="InterPro" id="IPR029787">
    <property type="entry name" value="Nucleotide_cyclase"/>
</dbReference>
<dbReference type="GO" id="GO:1902201">
    <property type="term" value="P:negative regulation of bacterial-type flagellum-dependent cell motility"/>
    <property type="evidence" value="ECO:0007669"/>
    <property type="project" value="TreeGrafter"/>
</dbReference>
<evidence type="ECO:0000256" key="2">
    <source>
        <dbReference type="ARBA" id="ARBA00034247"/>
    </source>
</evidence>
<reference evidence="5 6" key="1">
    <citation type="submission" date="2019-02" db="EMBL/GenBank/DDBJ databases">
        <title>Deep-cultivation of Planctomycetes and their phenomic and genomic characterization uncovers novel biology.</title>
        <authorList>
            <person name="Wiegand S."/>
            <person name="Jogler M."/>
            <person name="Boedeker C."/>
            <person name="Pinto D."/>
            <person name="Vollmers J."/>
            <person name="Rivas-Marin E."/>
            <person name="Kohn T."/>
            <person name="Peeters S.H."/>
            <person name="Heuer A."/>
            <person name="Rast P."/>
            <person name="Oberbeckmann S."/>
            <person name="Bunk B."/>
            <person name="Jeske O."/>
            <person name="Meyerdierks A."/>
            <person name="Storesund J.E."/>
            <person name="Kallscheuer N."/>
            <person name="Luecker S."/>
            <person name="Lage O.M."/>
            <person name="Pohl T."/>
            <person name="Merkel B.J."/>
            <person name="Hornburger P."/>
            <person name="Mueller R.-W."/>
            <person name="Bruemmer F."/>
            <person name="Labrenz M."/>
            <person name="Spormann A.M."/>
            <person name="Op den Camp H."/>
            <person name="Overmann J."/>
            <person name="Amann R."/>
            <person name="Jetten M.S.M."/>
            <person name="Mascher T."/>
            <person name="Medema M.H."/>
            <person name="Devos D.P."/>
            <person name="Kaster A.-K."/>
            <person name="Ovreas L."/>
            <person name="Rohde M."/>
            <person name="Galperin M.Y."/>
            <person name="Jogler C."/>
        </authorList>
    </citation>
    <scope>NUCLEOTIDE SEQUENCE [LARGE SCALE GENOMIC DNA]</scope>
    <source>
        <strain evidence="5 6">Pan265</strain>
    </source>
</reference>
<dbReference type="PROSITE" id="PS50887">
    <property type="entry name" value="GGDEF"/>
    <property type="match status" value="1"/>
</dbReference>
<evidence type="ECO:0000256" key="3">
    <source>
        <dbReference type="SAM" id="MobiDB-lite"/>
    </source>
</evidence>
<keyword evidence="6" id="KW-1185">Reference proteome</keyword>
<accession>A0A518BVE4</accession>
<dbReference type="KEGG" id="mcad:Pan265_07990"/>
<feature type="domain" description="GGDEF" evidence="4">
    <location>
        <begin position="261"/>
        <end position="405"/>
    </location>
</feature>
<evidence type="ECO:0000313" key="5">
    <source>
        <dbReference type="EMBL" id="QDU70955.1"/>
    </source>
</evidence>
<dbReference type="SMART" id="SM00267">
    <property type="entry name" value="GGDEF"/>
    <property type="match status" value="1"/>
</dbReference>
<gene>
    <name evidence="5" type="primary">pleD_3</name>
    <name evidence="5" type="ORF">Pan265_07990</name>
</gene>
<dbReference type="InterPro" id="IPR050469">
    <property type="entry name" value="Diguanylate_Cyclase"/>
</dbReference>
<dbReference type="RefSeq" id="WP_145445094.1">
    <property type="nucleotide sequence ID" value="NZ_CP036280.1"/>
</dbReference>
<evidence type="ECO:0000313" key="6">
    <source>
        <dbReference type="Proteomes" id="UP000320386"/>
    </source>
</evidence>
<organism evidence="5 6">
    <name type="scientific">Mucisphaera calidilacus</name>
    <dbReference type="NCBI Taxonomy" id="2527982"/>
    <lineage>
        <taxon>Bacteria</taxon>
        <taxon>Pseudomonadati</taxon>
        <taxon>Planctomycetota</taxon>
        <taxon>Phycisphaerae</taxon>
        <taxon>Phycisphaerales</taxon>
        <taxon>Phycisphaeraceae</taxon>
        <taxon>Mucisphaera</taxon>
    </lineage>
</organism>
<feature type="region of interest" description="Disordered" evidence="3">
    <location>
        <begin position="393"/>
        <end position="417"/>
    </location>
</feature>
<dbReference type="InterPro" id="IPR000160">
    <property type="entry name" value="GGDEF_dom"/>
</dbReference>
<name>A0A518BVE4_9BACT</name>
<comment type="catalytic activity">
    <reaction evidence="2">
        <text>2 GTP = 3',3'-c-di-GMP + 2 diphosphate</text>
        <dbReference type="Rhea" id="RHEA:24898"/>
        <dbReference type="ChEBI" id="CHEBI:33019"/>
        <dbReference type="ChEBI" id="CHEBI:37565"/>
        <dbReference type="ChEBI" id="CHEBI:58805"/>
        <dbReference type="EC" id="2.7.7.65"/>
    </reaction>
</comment>
<dbReference type="InterPro" id="IPR043128">
    <property type="entry name" value="Rev_trsase/Diguanyl_cyclase"/>
</dbReference>
<dbReference type="NCBIfam" id="TIGR00254">
    <property type="entry name" value="GGDEF"/>
    <property type="match status" value="1"/>
</dbReference>
<dbReference type="CDD" id="cd01949">
    <property type="entry name" value="GGDEF"/>
    <property type="match status" value="1"/>
</dbReference>
<sequence length="417" mass="45404">MPDPTRESETTAIVVGPDRWQEAVASAAEPLNGSLRLEAADSLLDALVLAEREHSACLLVSPTDQVPLTDEDLCAMVDLTHRPRLVVDEGARLSLSADGRVDAWLSSEPGGEALASVVGLDARGSQHEPNAENIPGDVDLIDALLAGVDALRVMLLDVFAGQTGVSGASLVSGDDVTHPPGVSVDVVHEGVTYGRLVVTSRLDVATLRRWAAWMARWLMLADRQNQMQELAFSDPLTGVRNRRYFDRFLQRALERAREERSQVTVLVFDIDNFKMYNDRYGHAAGDTILRESARLMQSMVREHDVVARIGGDEFAVVFWDASGPRQPNSRHPHDVLQAARRFQKALCSHEFPELLEGAASTLTISGGLASYPWDGRTATELMERADQMALSSKRQGKNAITFGPGAADKSCGEPDDA</sequence>
<evidence type="ECO:0000256" key="1">
    <source>
        <dbReference type="ARBA" id="ARBA00012528"/>
    </source>
</evidence>
<dbReference type="OrthoDB" id="244535at2"/>
<dbReference type="Proteomes" id="UP000320386">
    <property type="component" value="Chromosome"/>
</dbReference>
<dbReference type="PANTHER" id="PTHR45138:SF9">
    <property type="entry name" value="DIGUANYLATE CYCLASE DGCM-RELATED"/>
    <property type="match status" value="1"/>
</dbReference>
<dbReference type="GO" id="GO:0052621">
    <property type="term" value="F:diguanylate cyclase activity"/>
    <property type="evidence" value="ECO:0007669"/>
    <property type="project" value="UniProtKB-EC"/>
</dbReference>